<evidence type="ECO:0000313" key="2">
    <source>
        <dbReference type="EMBL" id="MPN27388.1"/>
    </source>
</evidence>
<accession>A0A645GKD4</accession>
<evidence type="ECO:0000259" key="1">
    <source>
        <dbReference type="Pfam" id="PF08769"/>
    </source>
</evidence>
<dbReference type="Gene3D" id="1.10.10.10">
    <property type="entry name" value="Winged helix-like DNA-binding domain superfamily/Winged helix DNA-binding domain"/>
    <property type="match status" value="1"/>
</dbReference>
<proteinExistence type="predicted"/>
<dbReference type="InterPro" id="IPR036388">
    <property type="entry name" value="WH-like_DNA-bd_sf"/>
</dbReference>
<comment type="caution">
    <text evidence="2">The sequence shown here is derived from an EMBL/GenBank/DDBJ whole genome shotgun (WGS) entry which is preliminary data.</text>
</comment>
<feature type="domain" description="Sporulation initiation factor Spo0A C-terminal" evidence="1">
    <location>
        <begin position="1"/>
        <end position="101"/>
    </location>
</feature>
<dbReference type="EMBL" id="VSSQ01077257">
    <property type="protein sequence ID" value="MPN27388.1"/>
    <property type="molecule type" value="Genomic_DNA"/>
</dbReference>
<name>A0A645GKD4_9ZZZZ</name>
<dbReference type="AlphaFoldDB" id="A0A645GKD4"/>
<dbReference type="GO" id="GO:0042173">
    <property type="term" value="P:regulation of sporulation resulting in formation of a cellular spore"/>
    <property type="evidence" value="ECO:0007669"/>
    <property type="project" value="InterPro"/>
</dbReference>
<organism evidence="2">
    <name type="scientific">bioreactor metagenome</name>
    <dbReference type="NCBI Taxonomy" id="1076179"/>
    <lineage>
        <taxon>unclassified sequences</taxon>
        <taxon>metagenomes</taxon>
        <taxon>ecological metagenomes</taxon>
    </lineage>
</organism>
<dbReference type="GO" id="GO:0003700">
    <property type="term" value="F:DNA-binding transcription factor activity"/>
    <property type="evidence" value="ECO:0007669"/>
    <property type="project" value="InterPro"/>
</dbReference>
<reference evidence="2" key="1">
    <citation type="submission" date="2019-08" db="EMBL/GenBank/DDBJ databases">
        <authorList>
            <person name="Kucharzyk K."/>
            <person name="Murdoch R.W."/>
            <person name="Higgins S."/>
            <person name="Loffler F."/>
        </authorList>
    </citation>
    <scope>NUCLEOTIDE SEQUENCE</scope>
</reference>
<dbReference type="GO" id="GO:0003677">
    <property type="term" value="F:DNA binding"/>
    <property type="evidence" value="ECO:0007669"/>
    <property type="project" value="InterPro"/>
</dbReference>
<dbReference type="Pfam" id="PF08769">
    <property type="entry name" value="Spo0A_C"/>
    <property type="match status" value="1"/>
</dbReference>
<dbReference type="GO" id="GO:0005509">
    <property type="term" value="F:calcium ion binding"/>
    <property type="evidence" value="ECO:0007669"/>
    <property type="project" value="InterPro"/>
</dbReference>
<protein>
    <submittedName>
        <fullName evidence="2">Stage 0 sporulation protein A</fullName>
    </submittedName>
</protein>
<dbReference type="SUPFAM" id="SSF46894">
    <property type="entry name" value="C-terminal effector domain of the bipartite response regulators"/>
    <property type="match status" value="1"/>
</dbReference>
<dbReference type="InterPro" id="IPR014879">
    <property type="entry name" value="Spo0A_C"/>
</dbReference>
<sequence length="105" mass="11753">MIRELGIPAHLNGYQYLRSAILLAAQNASLLNGITTRIYPQVASQFSTTPARVERAIRHAIEVAWNRGNIDTLQHFFGYTIQDAKGKPTNGEFIAMLADRIRINT</sequence>
<dbReference type="GO" id="GO:0005737">
    <property type="term" value="C:cytoplasm"/>
    <property type="evidence" value="ECO:0007669"/>
    <property type="project" value="InterPro"/>
</dbReference>
<gene>
    <name evidence="2" type="primary">spo0A_32</name>
    <name evidence="2" type="ORF">SDC9_174820</name>
</gene>
<dbReference type="InterPro" id="IPR016032">
    <property type="entry name" value="Sig_transdc_resp-reg_C-effctor"/>
</dbReference>